<keyword evidence="1" id="KW-1133">Transmembrane helix</keyword>
<sequence length="177" mass="19768">MASRASSDVPASEAPVQIPKLPGLGRSWYDRGAGYWARRVRTAVIMLLLLAFFCYIALRLYLGVPRSDLSPAVRTVWDWAQAVASVVALVWGWVKQRRDHHKRLLDPPNPKQMWETRRGQTSRAPGLARAGFLPLLIAAPVLPALAAWCVGWSAGMLTVREYPSEVGARRWLQDHSS</sequence>
<name>A0ABW7XWQ1_STRCE</name>
<organism evidence="2 3">
    <name type="scientific">Streptomyces cellulosae</name>
    <dbReference type="NCBI Taxonomy" id="1968"/>
    <lineage>
        <taxon>Bacteria</taxon>
        <taxon>Bacillati</taxon>
        <taxon>Actinomycetota</taxon>
        <taxon>Actinomycetes</taxon>
        <taxon>Kitasatosporales</taxon>
        <taxon>Streptomycetaceae</taxon>
        <taxon>Streptomyces</taxon>
    </lineage>
</organism>
<dbReference type="RefSeq" id="WP_398655462.1">
    <property type="nucleotide sequence ID" value="NZ_JBITDC010000003.1"/>
</dbReference>
<feature type="transmembrane region" description="Helical" evidence="1">
    <location>
        <begin position="76"/>
        <end position="94"/>
    </location>
</feature>
<dbReference type="EMBL" id="JBITDC010000003">
    <property type="protein sequence ID" value="MFI5674511.1"/>
    <property type="molecule type" value="Genomic_DNA"/>
</dbReference>
<keyword evidence="1" id="KW-0472">Membrane</keyword>
<evidence type="ECO:0000313" key="2">
    <source>
        <dbReference type="EMBL" id="MFI5674511.1"/>
    </source>
</evidence>
<evidence type="ECO:0000313" key="3">
    <source>
        <dbReference type="Proteomes" id="UP001612415"/>
    </source>
</evidence>
<keyword evidence="3" id="KW-1185">Reference proteome</keyword>
<feature type="transmembrane region" description="Helical" evidence="1">
    <location>
        <begin position="132"/>
        <end position="154"/>
    </location>
</feature>
<evidence type="ECO:0000256" key="1">
    <source>
        <dbReference type="SAM" id="Phobius"/>
    </source>
</evidence>
<protein>
    <submittedName>
        <fullName evidence="2">Uncharacterized protein</fullName>
    </submittedName>
</protein>
<reference evidence="2 3" key="1">
    <citation type="submission" date="2024-10" db="EMBL/GenBank/DDBJ databases">
        <title>The Natural Products Discovery Center: Release of the First 8490 Sequenced Strains for Exploring Actinobacteria Biosynthetic Diversity.</title>
        <authorList>
            <person name="Kalkreuter E."/>
            <person name="Kautsar S.A."/>
            <person name="Yang D."/>
            <person name="Bader C.D."/>
            <person name="Teijaro C.N."/>
            <person name="Fluegel L."/>
            <person name="Davis C.M."/>
            <person name="Simpson J.R."/>
            <person name="Lauterbach L."/>
            <person name="Steele A.D."/>
            <person name="Gui C."/>
            <person name="Meng S."/>
            <person name="Li G."/>
            <person name="Viehrig K."/>
            <person name="Ye F."/>
            <person name="Su P."/>
            <person name="Kiefer A.F."/>
            <person name="Nichols A."/>
            <person name="Cepeda A.J."/>
            <person name="Yan W."/>
            <person name="Fan B."/>
            <person name="Jiang Y."/>
            <person name="Adhikari A."/>
            <person name="Zheng C.-J."/>
            <person name="Schuster L."/>
            <person name="Cowan T.M."/>
            <person name="Smanski M.J."/>
            <person name="Chevrette M.G."/>
            <person name="De Carvalho L.P.S."/>
            <person name="Shen B."/>
        </authorList>
    </citation>
    <scope>NUCLEOTIDE SEQUENCE [LARGE SCALE GENOMIC DNA]</scope>
    <source>
        <strain evidence="2 3">NPDC051599</strain>
    </source>
</reference>
<dbReference type="Proteomes" id="UP001612415">
    <property type="component" value="Unassembled WGS sequence"/>
</dbReference>
<gene>
    <name evidence="2" type="ORF">ACIA8P_07575</name>
</gene>
<proteinExistence type="predicted"/>
<feature type="transmembrane region" description="Helical" evidence="1">
    <location>
        <begin position="43"/>
        <end position="64"/>
    </location>
</feature>
<comment type="caution">
    <text evidence="2">The sequence shown here is derived from an EMBL/GenBank/DDBJ whole genome shotgun (WGS) entry which is preliminary data.</text>
</comment>
<accession>A0ABW7XWQ1</accession>
<keyword evidence="1" id="KW-0812">Transmembrane</keyword>